<keyword evidence="2" id="KW-0560">Oxidoreductase</keyword>
<gene>
    <name evidence="2" type="ORF">FNQ90_08010</name>
</gene>
<dbReference type="AlphaFoldDB" id="A0A7W3TBZ6"/>
<evidence type="ECO:0000313" key="2">
    <source>
        <dbReference type="EMBL" id="MBB0244056.1"/>
    </source>
</evidence>
<organism evidence="2 3">
    <name type="scientific">Streptomyces alkaliphilus</name>
    <dbReference type="NCBI Taxonomy" id="1472722"/>
    <lineage>
        <taxon>Bacteria</taxon>
        <taxon>Bacillati</taxon>
        <taxon>Actinomycetota</taxon>
        <taxon>Actinomycetes</taxon>
        <taxon>Kitasatosporales</taxon>
        <taxon>Streptomycetaceae</taxon>
        <taxon>Streptomyces</taxon>
    </lineage>
</organism>
<protein>
    <submittedName>
        <fullName evidence="2">Antibiotic biosynthesis monooxygenase</fullName>
    </submittedName>
</protein>
<dbReference type="PROSITE" id="PS51725">
    <property type="entry name" value="ABM"/>
    <property type="match status" value="1"/>
</dbReference>
<keyword evidence="3" id="KW-1185">Reference proteome</keyword>
<proteinExistence type="predicted"/>
<dbReference type="InterPro" id="IPR011008">
    <property type="entry name" value="Dimeric_a/b-barrel"/>
</dbReference>
<dbReference type="SUPFAM" id="SSF54909">
    <property type="entry name" value="Dimeric alpha+beta barrel"/>
    <property type="match status" value="1"/>
</dbReference>
<dbReference type="Pfam" id="PF03992">
    <property type="entry name" value="ABM"/>
    <property type="match status" value="1"/>
</dbReference>
<accession>A0A7W3TBZ6</accession>
<sequence length="119" mass="13325">MPGTPGEEAGIGPAARTRDRREVFRVLLTVQVKPDLEDEFERVWAEGSREITAQPANLGHTLARSATEKSVYYVVSDWTDRDAFLAFESSDEHVRHREKLHPFRAGGSLAMMTLVGADR</sequence>
<dbReference type="RefSeq" id="WP_182605742.1">
    <property type="nucleotide sequence ID" value="NZ_VKHT01000166.1"/>
</dbReference>
<name>A0A7W3TBZ6_9ACTN</name>
<feature type="domain" description="ABM" evidence="1">
    <location>
        <begin position="24"/>
        <end position="112"/>
    </location>
</feature>
<comment type="caution">
    <text evidence="2">The sequence shown here is derived from an EMBL/GenBank/DDBJ whole genome shotgun (WGS) entry which is preliminary data.</text>
</comment>
<dbReference type="Proteomes" id="UP000538929">
    <property type="component" value="Unassembled WGS sequence"/>
</dbReference>
<evidence type="ECO:0000259" key="1">
    <source>
        <dbReference type="PROSITE" id="PS51725"/>
    </source>
</evidence>
<dbReference type="GO" id="GO:0004497">
    <property type="term" value="F:monooxygenase activity"/>
    <property type="evidence" value="ECO:0007669"/>
    <property type="project" value="UniProtKB-KW"/>
</dbReference>
<reference evidence="3" key="1">
    <citation type="submission" date="2019-10" db="EMBL/GenBank/DDBJ databases">
        <title>Streptomyces sp. nov., a novel actinobacterium isolated from alkaline environment.</title>
        <authorList>
            <person name="Golinska P."/>
        </authorList>
    </citation>
    <scope>NUCLEOTIDE SEQUENCE [LARGE SCALE GENOMIC DNA]</scope>
    <source>
        <strain evidence="3">DSM 42118</strain>
    </source>
</reference>
<dbReference type="Gene3D" id="3.30.70.100">
    <property type="match status" value="1"/>
</dbReference>
<dbReference type="EMBL" id="VKHT01000166">
    <property type="protein sequence ID" value="MBB0244056.1"/>
    <property type="molecule type" value="Genomic_DNA"/>
</dbReference>
<evidence type="ECO:0000313" key="3">
    <source>
        <dbReference type="Proteomes" id="UP000538929"/>
    </source>
</evidence>
<keyword evidence="2" id="KW-0503">Monooxygenase</keyword>
<dbReference type="InterPro" id="IPR007138">
    <property type="entry name" value="ABM_dom"/>
</dbReference>